<keyword evidence="7" id="KW-1185">Reference proteome</keyword>
<feature type="chain" id="PRO_5039062038" description="Olfactomedin-like domain-containing protein" evidence="4">
    <location>
        <begin position="17"/>
        <end position="381"/>
    </location>
</feature>
<dbReference type="GO" id="GO:0005615">
    <property type="term" value="C:extracellular space"/>
    <property type="evidence" value="ECO:0007669"/>
    <property type="project" value="TreeGrafter"/>
</dbReference>
<comment type="subcellular location">
    <subcellularLocation>
        <location evidence="1">Secreted</location>
    </subcellularLocation>
</comment>
<keyword evidence="2" id="KW-0964">Secreted</keyword>
<organism evidence="6 7">
    <name type="scientific">Anguilla anguilla</name>
    <name type="common">European freshwater eel</name>
    <name type="synonym">Muraena anguilla</name>
    <dbReference type="NCBI Taxonomy" id="7936"/>
    <lineage>
        <taxon>Eukaryota</taxon>
        <taxon>Metazoa</taxon>
        <taxon>Chordata</taxon>
        <taxon>Craniata</taxon>
        <taxon>Vertebrata</taxon>
        <taxon>Euteleostomi</taxon>
        <taxon>Actinopterygii</taxon>
        <taxon>Neopterygii</taxon>
        <taxon>Teleostei</taxon>
        <taxon>Anguilliformes</taxon>
        <taxon>Anguillidae</taxon>
        <taxon>Anguilla</taxon>
    </lineage>
</organism>
<evidence type="ECO:0000256" key="3">
    <source>
        <dbReference type="PROSITE-ProRule" id="PRU00446"/>
    </source>
</evidence>
<dbReference type="SMART" id="SM00284">
    <property type="entry name" value="OLF"/>
    <property type="match status" value="1"/>
</dbReference>
<evidence type="ECO:0000256" key="2">
    <source>
        <dbReference type="ARBA" id="ARBA00022525"/>
    </source>
</evidence>
<comment type="caution">
    <text evidence="3">Lacks conserved residue(s) required for the propagation of feature annotation.</text>
</comment>
<name>A0A9D3N1C2_ANGAN</name>
<evidence type="ECO:0000256" key="4">
    <source>
        <dbReference type="SAM" id="SignalP"/>
    </source>
</evidence>
<dbReference type="PROSITE" id="PS51132">
    <property type="entry name" value="OLF"/>
    <property type="match status" value="1"/>
</dbReference>
<proteinExistence type="predicted"/>
<dbReference type="GO" id="GO:0007165">
    <property type="term" value="P:signal transduction"/>
    <property type="evidence" value="ECO:0007669"/>
    <property type="project" value="TreeGrafter"/>
</dbReference>
<comment type="caution">
    <text evidence="6">The sequence shown here is derived from an EMBL/GenBank/DDBJ whole genome shotgun (WGS) entry which is preliminary data.</text>
</comment>
<feature type="domain" description="Olfactomedin-like" evidence="5">
    <location>
        <begin position="1"/>
        <end position="379"/>
    </location>
</feature>
<evidence type="ECO:0000313" key="6">
    <source>
        <dbReference type="EMBL" id="KAG5857571.1"/>
    </source>
</evidence>
<feature type="signal peptide" evidence="4">
    <location>
        <begin position="1"/>
        <end position="16"/>
    </location>
</feature>
<evidence type="ECO:0000313" key="7">
    <source>
        <dbReference type="Proteomes" id="UP001044222"/>
    </source>
</evidence>
<dbReference type="Pfam" id="PF02191">
    <property type="entry name" value="OLF"/>
    <property type="match status" value="1"/>
</dbReference>
<dbReference type="InterPro" id="IPR050605">
    <property type="entry name" value="Olfactomedin-like_domain"/>
</dbReference>
<accession>A0A9D3N1C2</accession>
<dbReference type="PANTHER" id="PTHR23192">
    <property type="entry name" value="OLFACTOMEDIN-RELATED"/>
    <property type="match status" value="1"/>
</dbReference>
<evidence type="ECO:0000256" key="1">
    <source>
        <dbReference type="ARBA" id="ARBA00004613"/>
    </source>
</evidence>
<dbReference type="AlphaFoldDB" id="A0A9D3N1C2"/>
<reference evidence="6" key="1">
    <citation type="submission" date="2021-01" db="EMBL/GenBank/DDBJ databases">
        <title>A chromosome-scale assembly of European eel, Anguilla anguilla.</title>
        <authorList>
            <person name="Henkel C."/>
            <person name="Jong-Raadsen S.A."/>
            <person name="Dufour S."/>
            <person name="Weltzien F.-A."/>
            <person name="Palstra A.P."/>
            <person name="Pelster B."/>
            <person name="Spaink H.P."/>
            <person name="Van Den Thillart G.E."/>
            <person name="Jansen H."/>
            <person name="Zahm M."/>
            <person name="Klopp C."/>
            <person name="Cedric C."/>
            <person name="Louis A."/>
            <person name="Berthelot C."/>
            <person name="Parey E."/>
            <person name="Roest Crollius H."/>
            <person name="Montfort J."/>
            <person name="Robinson-Rechavi M."/>
            <person name="Bucao C."/>
            <person name="Bouchez O."/>
            <person name="Gislard M."/>
            <person name="Lluch J."/>
            <person name="Milhes M."/>
            <person name="Lampietro C."/>
            <person name="Lopez Roques C."/>
            <person name="Donnadieu C."/>
            <person name="Braasch I."/>
            <person name="Desvignes T."/>
            <person name="Postlethwait J."/>
            <person name="Bobe J."/>
            <person name="Guiguen Y."/>
            <person name="Dirks R."/>
        </authorList>
    </citation>
    <scope>NUCLEOTIDE SEQUENCE</scope>
    <source>
        <strain evidence="6">Tag_6206</strain>
        <tissue evidence="6">Liver</tissue>
    </source>
</reference>
<dbReference type="PANTHER" id="PTHR23192:SF7">
    <property type="entry name" value="OLFACTOMEDIN-4"/>
    <property type="match status" value="1"/>
</dbReference>
<sequence length="381" mass="43254">MVPVLLLLSLLGSTSAWTPMEGWGSGNVTASLDETGKCICKVFLPDIAFPADRLGLMLEISKELRLDMEIEINKLVSHKSKLVVCLEKLENLTLRVDLLESGTDKYIKLEFEMLRVELKAFEALVSQLNASLNSSSPLFESLYTEILNMTLIVDQLEGYDRRNLEVIRVQFARLQKKLEDCQRLDENAISPEIGSCKHGGIQNISKPIISQLNAHLSTSYQYGGWGKDSKPLKGLEVLPQASLRFPYSSSSNQNFDFAADENGLWVTYSTEQAKGIMLVAKIDVATFGVEQVWETSLFRPSVANAFMVCGVLYATRSVDINTEEIFYTFNTNTGKESFINIPFEKFQERYYYLDYNPTDQKLYMYNSGYYVSYQVKYNKEK</sequence>
<keyword evidence="4" id="KW-0732">Signal</keyword>
<dbReference type="Proteomes" id="UP001044222">
    <property type="component" value="Unassembled WGS sequence"/>
</dbReference>
<dbReference type="EMBL" id="JAFIRN010000001">
    <property type="protein sequence ID" value="KAG5857571.1"/>
    <property type="molecule type" value="Genomic_DNA"/>
</dbReference>
<dbReference type="InterPro" id="IPR003112">
    <property type="entry name" value="Olfac-like_dom"/>
</dbReference>
<evidence type="ECO:0000259" key="5">
    <source>
        <dbReference type="PROSITE" id="PS51132"/>
    </source>
</evidence>
<gene>
    <name evidence="6" type="ORF">ANANG_G00020870</name>
</gene>
<protein>
    <recommendedName>
        <fullName evidence="5">Olfactomedin-like domain-containing protein</fullName>
    </recommendedName>
</protein>